<name>A0A6J5TDL8_9CAUD</name>
<dbReference type="EMBL" id="LR796275">
    <property type="protein sequence ID" value="CAB4133852.1"/>
    <property type="molecule type" value="Genomic_DNA"/>
</dbReference>
<dbReference type="EMBL" id="LR797827">
    <property type="protein sequence ID" value="CAB4242086.1"/>
    <property type="molecule type" value="Genomic_DNA"/>
</dbReference>
<proteinExistence type="predicted"/>
<evidence type="ECO:0000313" key="2">
    <source>
        <dbReference type="EMBL" id="CAB4242086.1"/>
    </source>
</evidence>
<gene>
    <name evidence="1" type="ORF">UFOVP263_24</name>
    <name evidence="2" type="ORF">UFOVP91_39</name>
</gene>
<reference evidence="2" key="1">
    <citation type="submission" date="2020-05" db="EMBL/GenBank/DDBJ databases">
        <authorList>
            <person name="Chiriac C."/>
            <person name="Salcher M."/>
            <person name="Ghai R."/>
            <person name="Kavagutti S V."/>
        </authorList>
    </citation>
    <scope>NUCLEOTIDE SEQUENCE</scope>
</reference>
<protein>
    <submittedName>
        <fullName evidence="2">Uncharacterized protein</fullName>
    </submittedName>
</protein>
<accession>A0A6J5TDL8</accession>
<organism evidence="2">
    <name type="scientific">uncultured Caudovirales phage</name>
    <dbReference type="NCBI Taxonomy" id="2100421"/>
    <lineage>
        <taxon>Viruses</taxon>
        <taxon>Duplodnaviria</taxon>
        <taxon>Heunggongvirae</taxon>
        <taxon>Uroviricota</taxon>
        <taxon>Caudoviricetes</taxon>
        <taxon>Peduoviridae</taxon>
        <taxon>Maltschvirus</taxon>
        <taxon>Maltschvirus maltsch</taxon>
    </lineage>
</organism>
<evidence type="ECO:0000313" key="1">
    <source>
        <dbReference type="EMBL" id="CAB4133852.1"/>
    </source>
</evidence>
<sequence length="90" mass="10512">METIKHTFQVGQEVSYGFNGDWYHAGKITKITKKLIHTERGMTFSLRIRTIWTKVSEYDWKDLPAEIFQSVGSVTWTLAHGIIEEQNPHF</sequence>